<evidence type="ECO:0000313" key="3">
    <source>
        <dbReference type="EMBL" id="SSA59139.1"/>
    </source>
</evidence>
<gene>
    <name evidence="1" type="ORF">SAMN04489750_3889</name>
    <name evidence="2" type="ORF">SAMN04489750_3941</name>
    <name evidence="3" type="ORF">SAMN04489750_3956</name>
</gene>
<keyword evidence="4" id="KW-1185">Reference proteome</keyword>
<organism evidence="1 4">
    <name type="scientific">Branchiibius hedensis</name>
    <dbReference type="NCBI Taxonomy" id="672460"/>
    <lineage>
        <taxon>Bacteria</taxon>
        <taxon>Bacillati</taxon>
        <taxon>Actinomycetota</taxon>
        <taxon>Actinomycetes</taxon>
        <taxon>Micrococcales</taxon>
        <taxon>Dermacoccaceae</taxon>
        <taxon>Branchiibius</taxon>
    </lineage>
</organism>
<accession>A0A2Y9C6Y7</accession>
<dbReference type="EMBL" id="UESZ01000003">
    <property type="protein sequence ID" value="SSA59139.1"/>
    <property type="molecule type" value="Genomic_DNA"/>
</dbReference>
<dbReference type="EMBL" id="UESZ01000003">
    <property type="protein sequence ID" value="SSA59075.1"/>
    <property type="molecule type" value="Genomic_DNA"/>
</dbReference>
<dbReference type="RefSeq" id="WP_109689449.1">
    <property type="nucleotide sequence ID" value="NZ_QGDN01000003.1"/>
</dbReference>
<dbReference type="OrthoDB" id="4966113at2"/>
<evidence type="ECO:0000313" key="2">
    <source>
        <dbReference type="EMBL" id="SSA59126.1"/>
    </source>
</evidence>
<name>A0A2Y9C6Y7_9MICO</name>
<proteinExistence type="predicted"/>
<dbReference type="Proteomes" id="UP000250028">
    <property type="component" value="Unassembled WGS sequence"/>
</dbReference>
<reference evidence="4" key="1">
    <citation type="submission" date="2016-10" db="EMBL/GenBank/DDBJ databases">
        <authorList>
            <person name="Varghese N."/>
            <person name="Submissions S."/>
        </authorList>
    </citation>
    <scope>NUCLEOTIDE SEQUENCE [LARGE SCALE GENOMIC DNA]</scope>
    <source>
        <strain evidence="4">DSM 22951</strain>
    </source>
</reference>
<evidence type="ECO:0000313" key="1">
    <source>
        <dbReference type="EMBL" id="SSA59075.1"/>
    </source>
</evidence>
<reference evidence="1" key="2">
    <citation type="submission" date="2016-10" db="EMBL/GenBank/DDBJ databases">
        <authorList>
            <person name="Cai Z."/>
        </authorList>
    </citation>
    <scope>NUCLEOTIDE SEQUENCE [LARGE SCALE GENOMIC DNA]</scope>
    <source>
        <strain evidence="1">DSM 22951</strain>
    </source>
</reference>
<protein>
    <submittedName>
        <fullName evidence="1">Uncharacterized protein</fullName>
    </submittedName>
</protein>
<evidence type="ECO:0000313" key="4">
    <source>
        <dbReference type="Proteomes" id="UP000250028"/>
    </source>
</evidence>
<dbReference type="AlphaFoldDB" id="A0A2Y9C6Y7"/>
<dbReference type="EMBL" id="UESZ01000003">
    <property type="protein sequence ID" value="SSA59126.1"/>
    <property type="molecule type" value="Genomic_DNA"/>
</dbReference>
<sequence>MSTSDRAAELLARAKEIGAYAAELELGIAKSGSKPDDLIHHLGDDTGRVITDAYRLAGAGLAAEVVDAYLVSFNAARARAGWAPLSREDAIHNLQWAILPQGITAEEQQEVRAAFSARG</sequence>